<proteinExistence type="predicted"/>
<evidence type="ECO:0008006" key="3">
    <source>
        <dbReference type="Google" id="ProtNLM"/>
    </source>
</evidence>
<evidence type="ECO:0000313" key="2">
    <source>
        <dbReference type="Proteomes" id="UP001327225"/>
    </source>
</evidence>
<keyword evidence="2" id="KW-1185">Reference proteome</keyword>
<dbReference type="EMBL" id="CP141059">
    <property type="protein sequence ID" value="WQQ26814.1"/>
    <property type="molecule type" value="Genomic_DNA"/>
</dbReference>
<gene>
    <name evidence="1" type="ORF">SHK19_00945</name>
</gene>
<evidence type="ECO:0000313" key="1">
    <source>
        <dbReference type="EMBL" id="WQQ26814.1"/>
    </source>
</evidence>
<sequence>MGLVPSEDAARAAMSEACSYVRRYPKLVHWMQTGDVEAERILDNFRNRTPVTVWLRRVSYRRHEDVLVELLDAADVFVNRSGQAARIMETYRQQRDSAKLDELSSSARAVHRAVYSLGIYQGAPVLGSLRYVQTTVAAQSQNRIRLSPRAVQKHIEKLVERGLFLSYDPGRRSTYGNESGTIDLELSPVASEPDVDMVLLLSLTLDQRLALSDYVIASQERRKKVLADLDDRRSRMHAALIDLSDVLRGIDLDADWIEVPTITGSSVCLPHHPIDGYVLLEDGSRVDYFFALALVHECSCESSHLPPLMCPCASAKIEEACAWVSWGNAPVSHVVG</sequence>
<reference evidence="2" key="1">
    <citation type="submission" date="2023-12" db="EMBL/GenBank/DDBJ databases">
        <title>Novel species in genus Nocardioides.</title>
        <authorList>
            <person name="Zhou H."/>
        </authorList>
    </citation>
    <scope>NUCLEOTIDE SEQUENCE [LARGE SCALE GENOMIC DNA]</scope>
    <source>
        <strain evidence="2">HM61</strain>
    </source>
</reference>
<accession>A0ABZ0ZR41</accession>
<dbReference type="Proteomes" id="UP001327225">
    <property type="component" value="Chromosome"/>
</dbReference>
<name>A0ABZ0ZR41_9ACTN</name>
<dbReference type="RefSeq" id="WP_322937586.1">
    <property type="nucleotide sequence ID" value="NZ_CP141059.1"/>
</dbReference>
<organism evidence="1 2">
    <name type="scientific">Nocardioides bizhenqiangii</name>
    <dbReference type="NCBI Taxonomy" id="3095076"/>
    <lineage>
        <taxon>Bacteria</taxon>
        <taxon>Bacillati</taxon>
        <taxon>Actinomycetota</taxon>
        <taxon>Actinomycetes</taxon>
        <taxon>Propionibacteriales</taxon>
        <taxon>Nocardioidaceae</taxon>
        <taxon>Nocardioides</taxon>
    </lineage>
</organism>
<protein>
    <recommendedName>
        <fullName evidence="3">MarR family transcriptional regulator</fullName>
    </recommendedName>
</protein>